<proteinExistence type="predicted"/>
<dbReference type="InterPro" id="IPR022385">
    <property type="entry name" value="Rhs_assc_core"/>
</dbReference>
<dbReference type="PANTHER" id="PTHR32305">
    <property type="match status" value="1"/>
</dbReference>
<feature type="region of interest" description="Disordered" evidence="5">
    <location>
        <begin position="2335"/>
        <end position="2355"/>
    </location>
</feature>
<name>A0A367S0G3_9NOSO</name>
<keyword evidence="9" id="KW-1185">Reference proteome</keyword>
<comment type="caution">
    <text evidence="8">The sequence shown here is derived from an EMBL/GenBank/DDBJ whole genome shotgun (WGS) entry which is preliminary data.</text>
</comment>
<evidence type="ECO:0000259" key="6">
    <source>
        <dbReference type="Pfam" id="PF12255"/>
    </source>
</evidence>
<evidence type="ECO:0000256" key="1">
    <source>
        <dbReference type="ARBA" id="ARBA00004613"/>
    </source>
</evidence>
<gene>
    <name evidence="8" type="ORF">A6770_35100</name>
</gene>
<protein>
    <recommendedName>
        <fullName evidence="10">Toxin</fullName>
    </recommendedName>
</protein>
<dbReference type="InterPro" id="IPR003284">
    <property type="entry name" value="Sal_SpvB"/>
</dbReference>
<dbReference type="Pfam" id="PF12255">
    <property type="entry name" value="TcdB_toxin_midC"/>
    <property type="match status" value="1"/>
</dbReference>
<comment type="subcellular location">
    <subcellularLocation>
        <location evidence="1">Secreted</location>
    </subcellularLocation>
</comment>
<dbReference type="EMBL" id="LXQD01000009">
    <property type="protein sequence ID" value="RCJ42356.1"/>
    <property type="molecule type" value="Genomic_DNA"/>
</dbReference>
<dbReference type="Pfam" id="PF13517">
    <property type="entry name" value="FG-GAP_3"/>
    <property type="match status" value="1"/>
</dbReference>
<reference evidence="8" key="1">
    <citation type="submission" date="2016-04" db="EMBL/GenBank/DDBJ databases">
        <authorList>
            <person name="Tabuchi Yagui T.R."/>
        </authorList>
    </citation>
    <scope>NUCLEOTIDE SEQUENCE [LARGE SCALE GENOMIC DNA]</scope>
    <source>
        <strain evidence="8">NIES-26</strain>
    </source>
</reference>
<evidence type="ECO:0000256" key="5">
    <source>
        <dbReference type="SAM" id="MobiDB-lite"/>
    </source>
</evidence>
<feature type="domain" description="Insecticide toxin TcdB middle/C-terminal" evidence="6">
    <location>
        <begin position="994"/>
        <end position="1131"/>
    </location>
</feature>
<dbReference type="InterPro" id="IPR028994">
    <property type="entry name" value="Integrin_alpha_N"/>
</dbReference>
<evidence type="ECO:0008006" key="10">
    <source>
        <dbReference type="Google" id="ProtNLM"/>
    </source>
</evidence>
<accession>A0A367S0G3</accession>
<evidence type="ECO:0000313" key="8">
    <source>
        <dbReference type="EMBL" id="RCJ42356.1"/>
    </source>
</evidence>
<dbReference type="InterPro" id="IPR050708">
    <property type="entry name" value="T6SS_VgrG/RHS"/>
</dbReference>
<dbReference type="Pfam" id="PF03534">
    <property type="entry name" value="SpvB"/>
    <property type="match status" value="1"/>
</dbReference>
<evidence type="ECO:0000256" key="2">
    <source>
        <dbReference type="ARBA" id="ARBA00022525"/>
    </source>
</evidence>
<feature type="domain" description="Insecticide toxin TcdB middle/N-terminal" evidence="7">
    <location>
        <begin position="765"/>
        <end position="908"/>
    </location>
</feature>
<evidence type="ECO:0000313" key="9">
    <source>
        <dbReference type="Proteomes" id="UP000252107"/>
    </source>
</evidence>
<keyword evidence="4" id="KW-0843">Virulence</keyword>
<dbReference type="Pfam" id="PF12256">
    <property type="entry name" value="TcdB_toxin_midN"/>
    <property type="match status" value="1"/>
</dbReference>
<dbReference type="InterPro" id="IPR013517">
    <property type="entry name" value="FG-GAP"/>
</dbReference>
<evidence type="ECO:0000256" key="3">
    <source>
        <dbReference type="ARBA" id="ARBA00022729"/>
    </source>
</evidence>
<feature type="region of interest" description="Disordered" evidence="5">
    <location>
        <begin position="1024"/>
        <end position="1043"/>
    </location>
</feature>
<dbReference type="SUPFAM" id="SSF69318">
    <property type="entry name" value="Integrin alpha N-terminal domain"/>
    <property type="match status" value="1"/>
</dbReference>
<dbReference type="NCBIfam" id="TIGR03696">
    <property type="entry name" value="Rhs_assc_core"/>
    <property type="match status" value="1"/>
</dbReference>
<dbReference type="InterPro" id="IPR022045">
    <property type="entry name" value="TcdB_toxin_mid/N"/>
</dbReference>
<evidence type="ECO:0000259" key="7">
    <source>
        <dbReference type="Pfam" id="PF12256"/>
    </source>
</evidence>
<dbReference type="InterPro" id="IPR022044">
    <property type="entry name" value="TcdB_toxin_mid/C"/>
</dbReference>
<dbReference type="Gene3D" id="2.180.10.10">
    <property type="entry name" value="RHS repeat-associated core"/>
    <property type="match status" value="2"/>
</dbReference>
<sequence>MSDKSGVSSQVISLPKGGGALQGIGEKFSPDLHTGTGNFTIPIALPRGRNGFQPQLNLVYSTGNGNGAFGLGWNLSIPGISRQTSKGIPRYDDQNDIFVLSGAEDLVPVSNPAPEITRYRPRTEGLFALIDHHQKPENDYWEVKSKDGLVSFYGKGSETTDVATIANPNNPSQIFVWKLTETTDPFGNRIVYKYFRDTDNSNGHRGVQLYLQQIQYIDYGDRANPQFLVSVTFDYEDKDRPDTFSEYRAGFEIRTRKRCHQIVVRMSSAQESEQTVRTYQLVYLDQRQYLNNLDKLLPLNRASLLSQIWVKGQDNAIENLLKNSKFEIIEQSGSTTFSGLGFADSTPAANWRLWLNESGTLTAQVLSSTFPLGGNTMIHVATNGLDNGLVQIFLPQNTGPVRTVAAAWVFVKKGRVGIGTGNNGNTQLDVISSTKKQWEYLEATNGVSPANQFIIYSASEGGAEFYVASASVSEAIITEWLPPLEFGYTRFEPQGRNFFPLTGADLPPGSLARPEYELADLFGNGLPDILEMNGTVRYWRNLGNGKFDRPRAMKDAPAGLQLADPGVQMIDADGDGRIDLLVTKPGLSGYFPLRFGGLWDRKSFQRYEVAPSFNLEDPEVKLVDLTGDGVTDAIRSGSRLECFFNDPKAGWKETKWVECKQALAKFPNVNFSDPRVKWGDMTGDGLQDILLVHDGNIEYWPNLGYGNWGDRISMKNSPRYRYGYDPRRILVGDVDGDGLADIVYVDDKKVILWINQSGNGWSEPIEIKGTPPVSDMDAVRLVDLLGTGISGVLWSADAGGLSRQSMFFLDFTGGVKPYLLNEMDNHMGSLTRIGYAPSVKFYLEDEKRPETRWKTALPFPVQVVAKVEVIDHFSKGKLTTEYCYHHGYWDGGEREFRGFARVEQRDTEVFENFNTNGLHEERPFEQVEAKRFSPPLETRTWFHQGPIGDEFGEWEELDLRDEYWSGDPQVLSRPQLVTNFLNGIKDRRVKRDAFRALRGNILRTELYALDGTDFQDRPYTVTESIQGVRKESSPSEGDSLPETVRERERKHIFFSFAHAQRTTQWERGNEPMTQFSFTEDYDDFGQSQRQTTIACLRGWKSLADTPAEAYLVTRSRIVYAEPLNPQQVYIRDRVAKTTTYEIMNTNGKILEAVATLADNSPDLKVIGQTLNFYDGQAFQGLPYRQVEKYGALVRSLTLVMTEENIQNAYGTNRPPYLSNPVNWTEDYPQDFKNQLNQLPEQVGYVFKSGGAEFAEGYFIIAEQWQYDFQETVGKNRGLVTAMRDPLGRETGIQRDKRETSIQYDRYDLLPTKATDPVGLTTAAEYDYRVLQPKRVTDANANQTEFRFTPLGLLKKTWVKGKPDQTEGDRDRPSIRMKYEFLAFENSPIENRQPIFVRSLRQTHHDTETDVALPKRDETITTVEYSDGFGRLLQTRTQAEEVVFGNSTFGGEILPLDQNDEEGTRRPVVGQENIDPNNPNVVVSGWQIYDNKGRVVEKYEPFYSTGWNYLAPLDDQKGQKVTMFYDPRGQVIRTLNPDGSEQRVIYGVPEDLTKPDQFKPTPWEAYTYDANDLAPLCFSLTETLDDGSLKALRDRAPESHHYTPASIEIDALGRTIKAVERNGSNPDDWYITLTTYDIRGNVLKINDALRRDAFEHIYDLANRKLWIKSIDAGIRWMVLDAIANPVEQWDRKGLNDSPEQQNRKGALTLHAYDRLNRPTHLWARDGVEEVLTLRERLVYGDGGKPDQPDSEREANRQVNRLGKPYQHFDEAGMQQFEVYDFKGNLLEKGRRVIRDEQILEVFNNAPANNWNVNAYQVNWENAADTLLEDKLYTTSMEYDALNRVKLMRYPQDVENKRRTLYPTYNRSGALETVEMGIPRADGTEQRDLYVERIAYNAKGQRVLIAYGNGVITRHAYDPRTFRLGRLRSEKYNHPDDPLTYRFQEAPLQDFGYEYDLVGNIIKIRDRTPASGISGQPDELDRSFEYEPIYRLKLATGRECDFLPPETPPWEDKPRCTDLTRTRAYTERYVYDPVGNMLQLRHEHFASNGSVQGRNRDFKLVTDEALEPVNNRLATVTIGQTDYQYIYDNNGNLIQENGVRHFEWDYANRMRVFRTQPSNAEPSIHTHYLYDASRQRVKKLVRKQGGQVEVTVYIDGIFEYQRLVQGGEPRENNTLHVMDNQSRIALVRVGNPFPNDTTPAVKYHLGDHLGSSNVVVDEAGGLVNREEYTPYGETSFGSFARKRYRFTGKERDEESGLNYHGARYYAPWSIRWTSCDPAGVVDGINLYSYVSNNPINKVDRLGMQGNSSDELDAGAPQPALTNEKLYLETDENAKANNARLKPGGAADPESASKGFSAYDTNKYQDTWDARESKKGLQAGAANFVANTIDAGMTISGGKIILPLLGIDPNALTNTVKSLAPEIDTELSQNVAAATEAGLNFVALGVGEARAAASELRAAASLRREMTTGLKVDPYAMKGIADEIRTSLIGTEGGGVPKNVMVGVSTSVIREEQVTVVTVSHPKAHQLLEQGIVPMPSYVRLGPQPFFFPKGTTMGGEDVSRKLAHHVEVMGVGFLEDLGARGGATVTSGYACHECAWKWYSGNFPTWIHLNVNPRYDYATYGAVR</sequence>
<evidence type="ECO:0000256" key="4">
    <source>
        <dbReference type="ARBA" id="ARBA00023026"/>
    </source>
</evidence>
<dbReference type="GO" id="GO:0005576">
    <property type="term" value="C:extracellular region"/>
    <property type="evidence" value="ECO:0007669"/>
    <property type="project" value="UniProtKB-SubCell"/>
</dbReference>
<keyword evidence="2" id="KW-0964">Secreted</keyword>
<keyword evidence="3" id="KW-0732">Signal</keyword>
<dbReference type="GO" id="GO:0005737">
    <property type="term" value="C:cytoplasm"/>
    <property type="evidence" value="ECO:0007669"/>
    <property type="project" value="InterPro"/>
</dbReference>
<dbReference type="PANTHER" id="PTHR32305:SF15">
    <property type="entry name" value="PROTEIN RHSA-RELATED"/>
    <property type="match status" value="1"/>
</dbReference>
<dbReference type="Proteomes" id="UP000252107">
    <property type="component" value="Unassembled WGS sequence"/>
</dbReference>
<organism evidence="8 9">
    <name type="scientific">Nostoc minutum NIES-26</name>
    <dbReference type="NCBI Taxonomy" id="1844469"/>
    <lineage>
        <taxon>Bacteria</taxon>
        <taxon>Bacillati</taxon>
        <taxon>Cyanobacteriota</taxon>
        <taxon>Cyanophyceae</taxon>
        <taxon>Nostocales</taxon>
        <taxon>Nostocaceae</taxon>
        <taxon>Nostoc</taxon>
    </lineage>
</organism>